<proteinExistence type="predicted"/>
<sequence length="570" mass="64438">MESSVYPNAVKSDKVKALNDLPTEILLQIFSDVDLHRDARVMGYVPDDPPPSPPDPYLIADFRFHCRSLCNIALTCKRFAPIVREVLLYAPVLEASFAASPSIFGGILKAYNQLELNRHVKKLRICLSPIEPSRCPPRLMGGSVSAGVEPDPTTADILNQAHRAIASSRLPRSWKVEWSSGLEQSFGLTSAAVLLALLPQLETLCISDPWSDMVFDWAMEGPSLNPLTNNFYGENESLPTVHSLSYVKLESPLPPRMRGLDNFPSLRTLDLSFQIQGQPSNKVREASEGFLSPGMRILFRNIRHLRLDFEVRTVGIWHTTERTCMANIVQAFTDLHSLEYYAESSGGKNPYRSVRAFPQYQANIQSYPDVTSSAVSVVNETYWDRSIYDARTEITDYQNLVDSLLHMRPNLRSLQLPGGFWTLPGAVRKPLPRFDQFKRLEKLVVPQAAVVSIKLDNMRFDAVFAGDFELTPSQALPRSLKHLKIFDVDAGFLESFWLQELFREQKNNGAWPEMQCLEIRFGSTYNDFALAELVTRRDGAEFWKQADETKLNVVVGRDMEVPEACVNYPR</sequence>
<dbReference type="AlphaFoldDB" id="A0A6A5KQS4"/>
<evidence type="ECO:0000313" key="1">
    <source>
        <dbReference type="EMBL" id="KAF1838447.1"/>
    </source>
</evidence>
<dbReference type="Proteomes" id="UP000800040">
    <property type="component" value="Unassembled WGS sequence"/>
</dbReference>
<evidence type="ECO:0000313" key="2">
    <source>
        <dbReference type="Proteomes" id="UP000800040"/>
    </source>
</evidence>
<name>A0A6A5KQS4_9PLEO</name>
<keyword evidence="2" id="KW-1185">Reference proteome</keyword>
<organism evidence="1 2">
    <name type="scientific">Decorospora gaudefroyi</name>
    <dbReference type="NCBI Taxonomy" id="184978"/>
    <lineage>
        <taxon>Eukaryota</taxon>
        <taxon>Fungi</taxon>
        <taxon>Dikarya</taxon>
        <taxon>Ascomycota</taxon>
        <taxon>Pezizomycotina</taxon>
        <taxon>Dothideomycetes</taxon>
        <taxon>Pleosporomycetidae</taxon>
        <taxon>Pleosporales</taxon>
        <taxon>Pleosporineae</taxon>
        <taxon>Pleosporaceae</taxon>
        <taxon>Decorospora</taxon>
    </lineage>
</organism>
<accession>A0A6A5KQS4</accession>
<dbReference type="OrthoDB" id="3719074at2759"/>
<gene>
    <name evidence="1" type="ORF">BDW02DRAFT_565041</name>
</gene>
<protein>
    <submittedName>
        <fullName evidence="1">Uncharacterized protein</fullName>
    </submittedName>
</protein>
<dbReference type="EMBL" id="ML975252">
    <property type="protein sequence ID" value="KAF1838447.1"/>
    <property type="molecule type" value="Genomic_DNA"/>
</dbReference>
<reference evidence="1" key="1">
    <citation type="submission" date="2020-01" db="EMBL/GenBank/DDBJ databases">
        <authorList>
            <consortium name="DOE Joint Genome Institute"/>
            <person name="Haridas S."/>
            <person name="Albert R."/>
            <person name="Binder M."/>
            <person name="Bloem J."/>
            <person name="Labutti K."/>
            <person name="Salamov A."/>
            <person name="Andreopoulos B."/>
            <person name="Baker S.E."/>
            <person name="Barry K."/>
            <person name="Bills G."/>
            <person name="Bluhm B.H."/>
            <person name="Cannon C."/>
            <person name="Castanera R."/>
            <person name="Culley D.E."/>
            <person name="Daum C."/>
            <person name="Ezra D."/>
            <person name="Gonzalez J.B."/>
            <person name="Henrissat B."/>
            <person name="Kuo A."/>
            <person name="Liang C."/>
            <person name="Lipzen A."/>
            <person name="Lutzoni F."/>
            <person name="Magnuson J."/>
            <person name="Mondo S."/>
            <person name="Nolan M."/>
            <person name="Ohm R."/>
            <person name="Pangilinan J."/>
            <person name="Park H.-J."/>
            <person name="Ramirez L."/>
            <person name="Alfaro M."/>
            <person name="Sun H."/>
            <person name="Tritt A."/>
            <person name="Yoshinaga Y."/>
            <person name="Zwiers L.-H."/>
            <person name="Turgeon B.G."/>
            <person name="Goodwin S.B."/>
            <person name="Spatafora J.W."/>
            <person name="Crous P.W."/>
            <person name="Grigoriev I.V."/>
        </authorList>
    </citation>
    <scope>NUCLEOTIDE SEQUENCE</scope>
    <source>
        <strain evidence="1">P77</strain>
    </source>
</reference>